<dbReference type="EMBL" id="CM042009">
    <property type="protein sequence ID" value="KAI3787833.1"/>
    <property type="molecule type" value="Genomic_DNA"/>
</dbReference>
<proteinExistence type="predicted"/>
<comment type="caution">
    <text evidence="1">The sequence shown here is derived from an EMBL/GenBank/DDBJ whole genome shotgun (WGS) entry which is preliminary data.</text>
</comment>
<reference evidence="1 2" key="2">
    <citation type="journal article" date="2022" name="Mol. Ecol. Resour.">
        <title>The genomes of chicory, endive, great burdock and yacon provide insights into Asteraceae paleo-polyploidization history and plant inulin production.</title>
        <authorList>
            <person name="Fan W."/>
            <person name="Wang S."/>
            <person name="Wang H."/>
            <person name="Wang A."/>
            <person name="Jiang F."/>
            <person name="Liu H."/>
            <person name="Zhao H."/>
            <person name="Xu D."/>
            <person name="Zhang Y."/>
        </authorList>
    </citation>
    <scope>NUCLEOTIDE SEQUENCE [LARGE SCALE GENOMIC DNA]</scope>
    <source>
        <strain evidence="2">cv. Punajuju</strain>
        <tissue evidence="1">Leaves</tissue>
    </source>
</reference>
<evidence type="ECO:0000313" key="2">
    <source>
        <dbReference type="Proteomes" id="UP001055811"/>
    </source>
</evidence>
<dbReference type="Proteomes" id="UP001055811">
    <property type="component" value="Linkage Group LG01"/>
</dbReference>
<organism evidence="1 2">
    <name type="scientific">Cichorium intybus</name>
    <name type="common">Chicory</name>
    <dbReference type="NCBI Taxonomy" id="13427"/>
    <lineage>
        <taxon>Eukaryota</taxon>
        <taxon>Viridiplantae</taxon>
        <taxon>Streptophyta</taxon>
        <taxon>Embryophyta</taxon>
        <taxon>Tracheophyta</taxon>
        <taxon>Spermatophyta</taxon>
        <taxon>Magnoliopsida</taxon>
        <taxon>eudicotyledons</taxon>
        <taxon>Gunneridae</taxon>
        <taxon>Pentapetalae</taxon>
        <taxon>asterids</taxon>
        <taxon>campanulids</taxon>
        <taxon>Asterales</taxon>
        <taxon>Asteraceae</taxon>
        <taxon>Cichorioideae</taxon>
        <taxon>Cichorieae</taxon>
        <taxon>Cichoriinae</taxon>
        <taxon>Cichorium</taxon>
    </lineage>
</organism>
<protein>
    <submittedName>
        <fullName evidence="1">Uncharacterized protein</fullName>
    </submittedName>
</protein>
<sequence length="180" mass="19928">MKRRGKIGNYMVFCVKPRRRRLIKAMARILGFTFLLLAVASICEAAAIFNPISEAHRSAAMELFSPAAGSFSSLEEVFEALRTFEVLGIDTKLDLHDSTCKTVVDTLSSESSNSKDLYHALRVSSLLKCKINKETLTGVASRLQGYVKDAKSLLDFYHSIGGLTLVKVRILLKTILKLLS</sequence>
<accession>A0ACB9GXM2</accession>
<evidence type="ECO:0000313" key="1">
    <source>
        <dbReference type="EMBL" id="KAI3787833.1"/>
    </source>
</evidence>
<gene>
    <name evidence="1" type="ORF">L2E82_00291</name>
</gene>
<name>A0ACB9GXM2_CICIN</name>
<reference evidence="2" key="1">
    <citation type="journal article" date="2022" name="Mol. Ecol. Resour.">
        <title>The genomes of chicory, endive, great burdock and yacon provide insights into Asteraceae palaeo-polyploidization history and plant inulin production.</title>
        <authorList>
            <person name="Fan W."/>
            <person name="Wang S."/>
            <person name="Wang H."/>
            <person name="Wang A."/>
            <person name="Jiang F."/>
            <person name="Liu H."/>
            <person name="Zhao H."/>
            <person name="Xu D."/>
            <person name="Zhang Y."/>
        </authorList>
    </citation>
    <scope>NUCLEOTIDE SEQUENCE [LARGE SCALE GENOMIC DNA]</scope>
    <source>
        <strain evidence="2">cv. Punajuju</strain>
    </source>
</reference>
<keyword evidence="2" id="KW-1185">Reference proteome</keyword>